<dbReference type="InterPro" id="IPR018754">
    <property type="entry name" value="RovC-like_DNA-bd"/>
</dbReference>
<dbReference type="Pfam" id="PF10074">
    <property type="entry name" value="RovC_DNA-bd"/>
    <property type="match status" value="1"/>
</dbReference>
<sequence length="132" mass="14610">MRRIWLRCDPADVPLAALIPCDGMAETRLLAVADLEQWLRGTASASAVSRPTSYQAQRLDLLLSILDLRGERGVTSHEVAHRIIYPRLIVGRGAAWKSSPERRRTQRLIREAEALAAGGYRALLAGRAGRQI</sequence>
<gene>
    <name evidence="2" type="ORF">GGR90_000722</name>
</gene>
<keyword evidence="3" id="KW-1185">Reference proteome</keyword>
<evidence type="ECO:0000259" key="1">
    <source>
        <dbReference type="Pfam" id="PF10074"/>
    </source>
</evidence>
<dbReference type="Proteomes" id="UP000535078">
    <property type="component" value="Unassembled WGS sequence"/>
</dbReference>
<proteinExistence type="predicted"/>
<evidence type="ECO:0000313" key="3">
    <source>
        <dbReference type="Proteomes" id="UP000535078"/>
    </source>
</evidence>
<feature type="domain" description="T6SS Transcription factor RovC-like DNA binding" evidence="1">
    <location>
        <begin position="18"/>
        <end position="124"/>
    </location>
</feature>
<organism evidence="2 3">
    <name type="scientific">Sphingopyxis italica</name>
    <dbReference type="NCBI Taxonomy" id="1129133"/>
    <lineage>
        <taxon>Bacteria</taxon>
        <taxon>Pseudomonadati</taxon>
        <taxon>Pseudomonadota</taxon>
        <taxon>Alphaproteobacteria</taxon>
        <taxon>Sphingomonadales</taxon>
        <taxon>Sphingomonadaceae</taxon>
        <taxon>Sphingopyxis</taxon>
    </lineage>
</organism>
<protein>
    <recommendedName>
        <fullName evidence="1">T6SS Transcription factor RovC-like DNA binding domain-containing protein</fullName>
    </recommendedName>
</protein>
<dbReference type="RefSeq" id="WP_167919410.1">
    <property type="nucleotide sequence ID" value="NZ_JAATIT010000001.1"/>
</dbReference>
<comment type="caution">
    <text evidence="2">The sequence shown here is derived from an EMBL/GenBank/DDBJ whole genome shotgun (WGS) entry which is preliminary data.</text>
</comment>
<reference evidence="2 3" key="1">
    <citation type="submission" date="2020-03" db="EMBL/GenBank/DDBJ databases">
        <title>Genomic Encyclopedia of Type Strains, Phase IV (KMG-IV): sequencing the most valuable type-strain genomes for metagenomic binning, comparative biology and taxonomic classification.</title>
        <authorList>
            <person name="Goeker M."/>
        </authorList>
    </citation>
    <scope>NUCLEOTIDE SEQUENCE [LARGE SCALE GENOMIC DNA]</scope>
    <source>
        <strain evidence="2 3">DSM 25229</strain>
    </source>
</reference>
<dbReference type="AlphaFoldDB" id="A0A7X5XNZ4"/>
<dbReference type="EMBL" id="JAATIT010000001">
    <property type="protein sequence ID" value="NJB88570.1"/>
    <property type="molecule type" value="Genomic_DNA"/>
</dbReference>
<evidence type="ECO:0000313" key="2">
    <source>
        <dbReference type="EMBL" id="NJB88570.1"/>
    </source>
</evidence>
<accession>A0A7X5XNZ4</accession>
<name>A0A7X5XNZ4_9SPHN</name>